<comment type="caution">
    <text evidence="2">The sequence shown here is derived from an EMBL/GenBank/DDBJ whole genome shotgun (WGS) entry which is preliminary data.</text>
</comment>
<feature type="region of interest" description="Disordered" evidence="1">
    <location>
        <begin position="161"/>
        <end position="196"/>
    </location>
</feature>
<dbReference type="EMBL" id="JABFTP020000001">
    <property type="protein sequence ID" value="KAL3265956.1"/>
    <property type="molecule type" value="Genomic_DNA"/>
</dbReference>
<name>A0ABD2MHT5_9CUCU</name>
<gene>
    <name evidence="2" type="ORF">HHI36_010144</name>
</gene>
<keyword evidence="3" id="KW-1185">Reference proteome</keyword>
<evidence type="ECO:0000313" key="2">
    <source>
        <dbReference type="EMBL" id="KAL3265956.1"/>
    </source>
</evidence>
<organism evidence="2 3">
    <name type="scientific">Cryptolaemus montrouzieri</name>
    <dbReference type="NCBI Taxonomy" id="559131"/>
    <lineage>
        <taxon>Eukaryota</taxon>
        <taxon>Metazoa</taxon>
        <taxon>Ecdysozoa</taxon>
        <taxon>Arthropoda</taxon>
        <taxon>Hexapoda</taxon>
        <taxon>Insecta</taxon>
        <taxon>Pterygota</taxon>
        <taxon>Neoptera</taxon>
        <taxon>Endopterygota</taxon>
        <taxon>Coleoptera</taxon>
        <taxon>Polyphaga</taxon>
        <taxon>Cucujiformia</taxon>
        <taxon>Coccinelloidea</taxon>
        <taxon>Coccinellidae</taxon>
        <taxon>Scymninae</taxon>
        <taxon>Scymnini</taxon>
        <taxon>Cryptolaemus</taxon>
    </lineage>
</organism>
<proteinExistence type="predicted"/>
<protein>
    <submittedName>
        <fullName evidence="2">Uncharacterized protein</fullName>
    </submittedName>
</protein>
<sequence length="305" mass="33276">MDSCSPKCPSAKKEGRSRTRTTTRTNVASVSRSPLYVDDATLNLMMANLETFGHGLGQFSPQRPGDRYYGTGRVPYSPHGSPHGLTELPSQHESFGPQDYNLGWIPKEVESEMPERAEAASSEGFLLTESELMPEIGDETVASKRKESIIEWFDRSVEQELEKRKEKDTSIKSKSLSPEKPDILRSEVSESPTRSPLAMRGLAEATASGIEIIGELLHERDAELIDAVEKLATAEAMCSFAGAVEAAEEAAKSVPFDCAEEAAAAGARGYQKEITNIVQQTIPGEHPIEVVGYVGVTRPKNPRKP</sequence>
<accession>A0ABD2MHT5</accession>
<feature type="compositionally biased region" description="Basic and acidic residues" evidence="1">
    <location>
        <begin position="161"/>
        <end position="188"/>
    </location>
</feature>
<reference evidence="2 3" key="1">
    <citation type="journal article" date="2021" name="BMC Biol.">
        <title>Horizontally acquired antibacterial genes associated with adaptive radiation of ladybird beetles.</title>
        <authorList>
            <person name="Li H.S."/>
            <person name="Tang X.F."/>
            <person name="Huang Y.H."/>
            <person name="Xu Z.Y."/>
            <person name="Chen M.L."/>
            <person name="Du X.Y."/>
            <person name="Qiu B.Y."/>
            <person name="Chen P.T."/>
            <person name="Zhang W."/>
            <person name="Slipinski A."/>
            <person name="Escalona H.E."/>
            <person name="Waterhouse R.M."/>
            <person name="Zwick A."/>
            <person name="Pang H."/>
        </authorList>
    </citation>
    <scope>NUCLEOTIDE SEQUENCE [LARGE SCALE GENOMIC DNA]</scope>
    <source>
        <strain evidence="2">SYSU2018</strain>
    </source>
</reference>
<dbReference type="Proteomes" id="UP001516400">
    <property type="component" value="Unassembled WGS sequence"/>
</dbReference>
<evidence type="ECO:0000256" key="1">
    <source>
        <dbReference type="SAM" id="MobiDB-lite"/>
    </source>
</evidence>
<dbReference type="AlphaFoldDB" id="A0ABD2MHT5"/>
<evidence type="ECO:0000313" key="3">
    <source>
        <dbReference type="Proteomes" id="UP001516400"/>
    </source>
</evidence>
<feature type="region of interest" description="Disordered" evidence="1">
    <location>
        <begin position="1"/>
        <end position="27"/>
    </location>
</feature>